<proteinExistence type="predicted"/>
<dbReference type="Gene3D" id="3.40.50.1240">
    <property type="entry name" value="Phosphoglycerate mutase-like"/>
    <property type="match status" value="1"/>
</dbReference>
<sequence length="198" mass="20736">MPSLILVRHASTPAMRAARFPAGERADPAGLARAAGLAGTLPEGRWFTAPEPAARETAEALAPGRAEVVPELAVADPGRWRGLPYADVALAEPDALRRWREDPAQAPPGGESDAEMARRVAAWLEKWRATAAEPAVACCDAGPIRAALGHVLGLTGAGAFDLAPLSLTELSATPAGWRVRRVNHRPEPGAASVVKREA</sequence>
<name>A0A840PG35_9ACTN</name>
<evidence type="ECO:0000313" key="2">
    <source>
        <dbReference type="Proteomes" id="UP000578449"/>
    </source>
</evidence>
<dbReference type="InterPro" id="IPR029033">
    <property type="entry name" value="His_PPase_superfam"/>
</dbReference>
<dbReference type="AlphaFoldDB" id="A0A840PG35"/>
<dbReference type="Pfam" id="PF00300">
    <property type="entry name" value="His_Phos_1"/>
    <property type="match status" value="1"/>
</dbReference>
<dbReference type="EMBL" id="JACHGN010000014">
    <property type="protein sequence ID" value="MBB5136430.1"/>
    <property type="molecule type" value="Genomic_DNA"/>
</dbReference>
<reference evidence="1 2" key="1">
    <citation type="submission" date="2020-08" db="EMBL/GenBank/DDBJ databases">
        <title>Genomic Encyclopedia of Type Strains, Phase IV (KMG-IV): sequencing the most valuable type-strain genomes for metagenomic binning, comparative biology and taxonomic classification.</title>
        <authorList>
            <person name="Goeker M."/>
        </authorList>
    </citation>
    <scope>NUCLEOTIDE SEQUENCE [LARGE SCALE GENOMIC DNA]</scope>
    <source>
        <strain evidence="1 2">DSM 45615</strain>
    </source>
</reference>
<dbReference type="SMART" id="SM00855">
    <property type="entry name" value="PGAM"/>
    <property type="match status" value="1"/>
</dbReference>
<organism evidence="1 2">
    <name type="scientific">Thermocatellispora tengchongensis</name>
    <dbReference type="NCBI Taxonomy" id="1073253"/>
    <lineage>
        <taxon>Bacteria</taxon>
        <taxon>Bacillati</taxon>
        <taxon>Actinomycetota</taxon>
        <taxon>Actinomycetes</taxon>
        <taxon>Streptosporangiales</taxon>
        <taxon>Streptosporangiaceae</taxon>
        <taxon>Thermocatellispora</taxon>
    </lineage>
</organism>
<accession>A0A840PG35</accession>
<keyword evidence="2" id="KW-1185">Reference proteome</keyword>
<dbReference type="SUPFAM" id="SSF53254">
    <property type="entry name" value="Phosphoglycerate mutase-like"/>
    <property type="match status" value="1"/>
</dbReference>
<dbReference type="RefSeq" id="WP_185053311.1">
    <property type="nucleotide sequence ID" value="NZ_BAABIX010000011.1"/>
</dbReference>
<gene>
    <name evidence="1" type="ORF">HNP84_006177</name>
</gene>
<protein>
    <submittedName>
        <fullName evidence="1">Broad specificity phosphatase PhoE</fullName>
    </submittedName>
</protein>
<dbReference type="Proteomes" id="UP000578449">
    <property type="component" value="Unassembled WGS sequence"/>
</dbReference>
<comment type="caution">
    <text evidence="1">The sequence shown here is derived from an EMBL/GenBank/DDBJ whole genome shotgun (WGS) entry which is preliminary data.</text>
</comment>
<evidence type="ECO:0000313" key="1">
    <source>
        <dbReference type="EMBL" id="MBB5136430.1"/>
    </source>
</evidence>
<dbReference type="InterPro" id="IPR013078">
    <property type="entry name" value="His_Pase_superF_clade-1"/>
</dbReference>